<dbReference type="Proteomes" id="UP000053732">
    <property type="component" value="Unassembled WGS sequence"/>
</dbReference>
<keyword evidence="2" id="KW-0540">Nuclease</keyword>
<sequence>MLEDNSRILQLNIMKLRAGMEDLTNDHQSQKLDVLLIQVPSITAYRTHVNHSAWRLYQPTAESDSVWFRSLIYTLIFSVYIAPVPMHTPDGASAEATLSAIHHTIQNVARDDSREPSALFWPGTSIAITQRGVTTTLNLDWSRTPATWINFIHDYDLQSCLPRGIATFWSLSHPGRNCTIDLTVTNTPDLLIKRHLYHGNYGSDH</sequence>
<feature type="domain" description="Endonuclease/exonuclease/phosphatase" evidence="1">
    <location>
        <begin position="149"/>
        <end position="205"/>
    </location>
</feature>
<dbReference type="InterPro" id="IPR005135">
    <property type="entry name" value="Endo/exonuclease/phosphatase"/>
</dbReference>
<dbReference type="STRING" id="1429867.A0A0G4PX06"/>
<name>A0A0G4PX06_PENC3</name>
<keyword evidence="2" id="KW-0269">Exonuclease</keyword>
<evidence type="ECO:0000313" key="2">
    <source>
        <dbReference type="EMBL" id="CRL30910.1"/>
    </source>
</evidence>
<dbReference type="GO" id="GO:0004519">
    <property type="term" value="F:endonuclease activity"/>
    <property type="evidence" value="ECO:0007669"/>
    <property type="project" value="UniProtKB-KW"/>
</dbReference>
<keyword evidence="2" id="KW-0255">Endonuclease</keyword>
<keyword evidence="3" id="KW-1185">Reference proteome</keyword>
<dbReference type="EMBL" id="HG793196">
    <property type="protein sequence ID" value="CRL30910.1"/>
    <property type="molecule type" value="Genomic_DNA"/>
</dbReference>
<proteinExistence type="predicted"/>
<dbReference type="Gene3D" id="3.60.10.10">
    <property type="entry name" value="Endonuclease/exonuclease/phosphatase"/>
    <property type="match status" value="1"/>
</dbReference>
<dbReference type="GO" id="GO:0004527">
    <property type="term" value="F:exonuclease activity"/>
    <property type="evidence" value="ECO:0007669"/>
    <property type="project" value="UniProtKB-KW"/>
</dbReference>
<dbReference type="AlphaFoldDB" id="A0A0G4PX06"/>
<dbReference type="InterPro" id="IPR036691">
    <property type="entry name" value="Endo/exonu/phosph_ase_sf"/>
</dbReference>
<dbReference type="Pfam" id="PF14529">
    <property type="entry name" value="Exo_endo_phos_2"/>
    <property type="match status" value="1"/>
</dbReference>
<gene>
    <name evidence="2" type="ORF">PCAMFM013_S063g000016</name>
</gene>
<organism evidence="2 3">
    <name type="scientific">Penicillium camemberti (strain FM 013)</name>
    <dbReference type="NCBI Taxonomy" id="1429867"/>
    <lineage>
        <taxon>Eukaryota</taxon>
        <taxon>Fungi</taxon>
        <taxon>Dikarya</taxon>
        <taxon>Ascomycota</taxon>
        <taxon>Pezizomycotina</taxon>
        <taxon>Eurotiomycetes</taxon>
        <taxon>Eurotiomycetidae</taxon>
        <taxon>Eurotiales</taxon>
        <taxon>Aspergillaceae</taxon>
        <taxon>Penicillium</taxon>
    </lineage>
</organism>
<protein>
    <submittedName>
        <fullName evidence="2">Endonuclease/exonuclease/phosphatase</fullName>
    </submittedName>
</protein>
<dbReference type="SUPFAM" id="SSF56219">
    <property type="entry name" value="DNase I-like"/>
    <property type="match status" value="1"/>
</dbReference>
<reference evidence="2 3" key="1">
    <citation type="journal article" date="2014" name="Nat. Commun.">
        <title>Multiple recent horizontal transfers of a large genomic region in cheese making fungi.</title>
        <authorList>
            <person name="Cheeseman K."/>
            <person name="Ropars J."/>
            <person name="Renault P."/>
            <person name="Dupont J."/>
            <person name="Gouzy J."/>
            <person name="Branca A."/>
            <person name="Abraham A.L."/>
            <person name="Ceppi M."/>
            <person name="Conseiller E."/>
            <person name="Debuchy R."/>
            <person name="Malagnac F."/>
            <person name="Goarin A."/>
            <person name="Silar P."/>
            <person name="Lacoste S."/>
            <person name="Sallet E."/>
            <person name="Bensimon A."/>
            <person name="Giraud T."/>
            <person name="Brygoo Y."/>
        </authorList>
    </citation>
    <scope>NUCLEOTIDE SEQUENCE [LARGE SCALE GENOMIC DNA]</scope>
    <source>
        <strain evidence="3">FM 013</strain>
    </source>
</reference>
<keyword evidence="2" id="KW-0378">Hydrolase</keyword>
<accession>A0A0G4PX06</accession>
<evidence type="ECO:0000259" key="1">
    <source>
        <dbReference type="Pfam" id="PF14529"/>
    </source>
</evidence>
<evidence type="ECO:0000313" key="3">
    <source>
        <dbReference type="Proteomes" id="UP000053732"/>
    </source>
</evidence>